<feature type="chain" id="PRO_5009914056" evidence="1">
    <location>
        <begin position="22"/>
        <end position="140"/>
    </location>
</feature>
<name>A0A1M5TTR0_9BRAD</name>
<sequence>MGITTKCVVILLLGSALAACAGGEDRDAVFNIDSGGNANQPFPDNYRPELLAFMRTYLNNPVGVHGAVMADPVQRTVGGRMRYVSCLRFAPRESDGSYREPRERAILYVNGRLDRVAENAGELCAGAVYAPFPELEKLTR</sequence>
<keyword evidence="1" id="KW-0732">Signal</keyword>
<organism evidence="2 3">
    <name type="scientific">Bradyrhizobium erythrophlei</name>
    <dbReference type="NCBI Taxonomy" id="1437360"/>
    <lineage>
        <taxon>Bacteria</taxon>
        <taxon>Pseudomonadati</taxon>
        <taxon>Pseudomonadota</taxon>
        <taxon>Alphaproteobacteria</taxon>
        <taxon>Hyphomicrobiales</taxon>
        <taxon>Nitrobacteraceae</taxon>
        <taxon>Bradyrhizobium</taxon>
    </lineage>
</organism>
<evidence type="ECO:0000313" key="3">
    <source>
        <dbReference type="Proteomes" id="UP000190675"/>
    </source>
</evidence>
<evidence type="ECO:0000313" key="2">
    <source>
        <dbReference type="EMBL" id="SHH53793.1"/>
    </source>
</evidence>
<dbReference type="Proteomes" id="UP000190675">
    <property type="component" value="Chromosome I"/>
</dbReference>
<gene>
    <name evidence="2" type="ORF">SAMN05444169_7962</name>
</gene>
<protein>
    <submittedName>
        <fullName evidence="2">Uncharacterized protein</fullName>
    </submittedName>
</protein>
<reference evidence="2 3" key="1">
    <citation type="submission" date="2016-11" db="EMBL/GenBank/DDBJ databases">
        <authorList>
            <person name="Jaros S."/>
            <person name="Januszkiewicz K."/>
            <person name="Wedrychowicz H."/>
        </authorList>
    </citation>
    <scope>NUCLEOTIDE SEQUENCE [LARGE SCALE GENOMIC DNA]</scope>
    <source>
        <strain evidence="2 3">GAS242</strain>
    </source>
</reference>
<feature type="signal peptide" evidence="1">
    <location>
        <begin position="1"/>
        <end position="21"/>
    </location>
</feature>
<dbReference type="OrthoDB" id="8447393at2"/>
<proteinExistence type="predicted"/>
<dbReference type="EMBL" id="LT670818">
    <property type="protein sequence ID" value="SHH53793.1"/>
    <property type="molecule type" value="Genomic_DNA"/>
</dbReference>
<dbReference type="RefSeq" id="WP_079571212.1">
    <property type="nucleotide sequence ID" value="NZ_LT670818.1"/>
</dbReference>
<evidence type="ECO:0000256" key="1">
    <source>
        <dbReference type="SAM" id="SignalP"/>
    </source>
</evidence>
<dbReference type="AlphaFoldDB" id="A0A1M5TTR0"/>
<accession>A0A1M5TTR0</accession>
<dbReference type="PROSITE" id="PS51257">
    <property type="entry name" value="PROKAR_LIPOPROTEIN"/>
    <property type="match status" value="1"/>
</dbReference>